<proteinExistence type="predicted"/>
<evidence type="ECO:0000256" key="1">
    <source>
        <dbReference type="ARBA" id="ARBA00004533"/>
    </source>
</evidence>
<evidence type="ECO:0000256" key="3">
    <source>
        <dbReference type="ARBA" id="ARBA00022519"/>
    </source>
</evidence>
<dbReference type="Proteomes" id="UP000032668">
    <property type="component" value="Unassembled WGS sequence"/>
</dbReference>
<evidence type="ECO:0000256" key="6">
    <source>
        <dbReference type="ARBA" id="ARBA00023315"/>
    </source>
</evidence>
<dbReference type="GO" id="GO:0016746">
    <property type="term" value="F:acyltransferase activity"/>
    <property type="evidence" value="ECO:0007669"/>
    <property type="project" value="UniProtKB-KW"/>
</dbReference>
<keyword evidence="3" id="KW-0997">Cell inner membrane</keyword>
<sequence>MNDAPLPFSRRAEALVVRALVKLLSALPVTAASRLGGAVARTIGPLLPVSRKVGDANLRLALPALSASQRQRIIRQVWENLGQSITELVTLKQIREVPEGSDQPGYVLTGWNEHVAPNLAPGQPVLFFTGHLGNWEVMPVMAETKGLDFGFMYRAASNKAVDEILGRLRRQGYGKPVQMFPKGATGARAAYAHLRKGGALGLLVDQKLDTGVAVPFFGKTAMTMDALASFALKFRCPVLPIHVVRKGPARLQVICDPPLALPDSGDKQADMLAVTNAMNQTLEGWIRARPGDWLWLHRRWPKGTV</sequence>
<keyword evidence="8" id="KW-1185">Reference proteome</keyword>
<accession>A0A0D6PK30</accession>
<dbReference type="InterPro" id="IPR004960">
    <property type="entry name" value="LipA_acyltrans"/>
</dbReference>
<evidence type="ECO:0000256" key="4">
    <source>
        <dbReference type="ARBA" id="ARBA00022679"/>
    </source>
</evidence>
<dbReference type="RefSeq" id="WP_048880152.1">
    <property type="nucleotide sequence ID" value="NZ_BANC01000116.1"/>
</dbReference>
<keyword evidence="5" id="KW-0472">Membrane</keyword>
<dbReference type="GO" id="GO:0009247">
    <property type="term" value="P:glycolipid biosynthetic process"/>
    <property type="evidence" value="ECO:0007669"/>
    <property type="project" value="UniProtKB-ARBA"/>
</dbReference>
<reference evidence="7 8" key="1">
    <citation type="submission" date="2012-11" db="EMBL/GenBank/DDBJ databases">
        <title>Whole genome sequence of Acidocella aminolytica 101 = DSM 11237.</title>
        <authorList>
            <person name="Azuma Y."/>
            <person name="Higashiura N."/>
            <person name="Hirakawa H."/>
            <person name="Matsushita K."/>
        </authorList>
    </citation>
    <scope>NUCLEOTIDE SEQUENCE [LARGE SCALE GENOMIC DNA]</scope>
    <source>
        <strain evidence="8">101 / DSM 11237</strain>
    </source>
</reference>
<evidence type="ECO:0000313" key="8">
    <source>
        <dbReference type="Proteomes" id="UP000032668"/>
    </source>
</evidence>
<dbReference type="PANTHER" id="PTHR30606:SF9">
    <property type="entry name" value="LIPID A BIOSYNTHESIS LAUROYLTRANSFERASE"/>
    <property type="match status" value="1"/>
</dbReference>
<keyword evidence="2" id="KW-1003">Cell membrane</keyword>
<keyword evidence="6 7" id="KW-0012">Acyltransferase</keyword>
<dbReference type="Pfam" id="PF03279">
    <property type="entry name" value="Lip_A_acyltrans"/>
    <property type="match status" value="1"/>
</dbReference>
<dbReference type="PANTHER" id="PTHR30606">
    <property type="entry name" value="LIPID A BIOSYNTHESIS LAUROYL ACYLTRANSFERASE"/>
    <property type="match status" value="1"/>
</dbReference>
<evidence type="ECO:0000313" key="7">
    <source>
        <dbReference type="EMBL" id="GAN81761.1"/>
    </source>
</evidence>
<comment type="caution">
    <text evidence="7">The sequence shown here is derived from an EMBL/GenBank/DDBJ whole genome shotgun (WGS) entry which is preliminary data.</text>
</comment>
<dbReference type="EMBL" id="BANC01000116">
    <property type="protein sequence ID" value="GAN81761.1"/>
    <property type="molecule type" value="Genomic_DNA"/>
</dbReference>
<dbReference type="AlphaFoldDB" id="A0A0D6PK30"/>
<dbReference type="GO" id="GO:0005886">
    <property type="term" value="C:plasma membrane"/>
    <property type="evidence" value="ECO:0007669"/>
    <property type="project" value="UniProtKB-SubCell"/>
</dbReference>
<protein>
    <submittedName>
        <fullName evidence="7">Lipid A biosynthesis (Lauroyl) acyltransferase</fullName>
    </submittedName>
</protein>
<comment type="subcellular location">
    <subcellularLocation>
        <location evidence="1">Cell inner membrane</location>
    </subcellularLocation>
</comment>
<dbReference type="STRING" id="1120923.SAMN02746095_00666"/>
<keyword evidence="4 7" id="KW-0808">Transferase</keyword>
<evidence type="ECO:0000256" key="2">
    <source>
        <dbReference type="ARBA" id="ARBA00022475"/>
    </source>
</evidence>
<gene>
    <name evidence="7" type="ORF">Aam_118_003</name>
</gene>
<evidence type="ECO:0000256" key="5">
    <source>
        <dbReference type="ARBA" id="ARBA00023136"/>
    </source>
</evidence>
<dbReference type="CDD" id="cd07984">
    <property type="entry name" value="LPLAT_LABLAT-like"/>
    <property type="match status" value="1"/>
</dbReference>
<name>A0A0D6PK30_9PROT</name>
<organism evidence="7 8">
    <name type="scientific">Acidocella aminolytica 101 = DSM 11237</name>
    <dbReference type="NCBI Taxonomy" id="1120923"/>
    <lineage>
        <taxon>Bacteria</taxon>
        <taxon>Pseudomonadati</taxon>
        <taxon>Pseudomonadota</taxon>
        <taxon>Alphaproteobacteria</taxon>
        <taxon>Acetobacterales</taxon>
        <taxon>Acidocellaceae</taxon>
        <taxon>Acidocella</taxon>
    </lineage>
</organism>